<dbReference type="RefSeq" id="WP_272091765.1">
    <property type="nucleotide sequence ID" value="NZ_JAQNDL010000005.1"/>
</dbReference>
<reference evidence="4 5" key="1">
    <citation type="submission" date="2022-11" db="EMBL/GenBank/DDBJ databases">
        <title>Minimal conservation of predation-associated metabolite biosynthetic gene clusters underscores biosynthetic potential of Myxococcota including descriptions for ten novel species: Archangium lansinium sp. nov., Myxococcus landrumus sp. nov., Nannocystis bai.</title>
        <authorList>
            <person name="Ahearne A."/>
            <person name="Stevens C."/>
            <person name="Dowd S."/>
        </authorList>
    </citation>
    <scope>NUCLEOTIDE SEQUENCE [LARGE SCALE GENOMIC DNA]</scope>
    <source>
        <strain evidence="4 5">BB15-2</strain>
    </source>
</reference>
<dbReference type="Proteomes" id="UP001221686">
    <property type="component" value="Unassembled WGS sequence"/>
</dbReference>
<protein>
    <submittedName>
        <fullName evidence="4">Metallophosphoesterase</fullName>
    </submittedName>
</protein>
<dbReference type="Gene3D" id="3.60.21.10">
    <property type="match status" value="1"/>
</dbReference>
<keyword evidence="2" id="KW-0378">Hydrolase</keyword>
<accession>A0ABT5EBI5</accession>
<dbReference type="InterPro" id="IPR004843">
    <property type="entry name" value="Calcineurin-like_PHP"/>
</dbReference>
<gene>
    <name evidence="4" type="ORF">POL25_40435</name>
</gene>
<dbReference type="PANTHER" id="PTHR31302">
    <property type="entry name" value="TRANSMEMBRANE PROTEIN WITH METALLOPHOSPHOESTERASE DOMAIN-RELATED"/>
    <property type="match status" value="1"/>
</dbReference>
<dbReference type="InterPro" id="IPR051158">
    <property type="entry name" value="Metallophosphoesterase_sf"/>
</dbReference>
<evidence type="ECO:0000313" key="4">
    <source>
        <dbReference type="EMBL" id="MDC0723224.1"/>
    </source>
</evidence>
<dbReference type="InterPro" id="IPR029052">
    <property type="entry name" value="Metallo-depent_PP-like"/>
</dbReference>
<feature type="domain" description="Calcineurin-like phosphoesterase" evidence="3">
    <location>
        <begin position="48"/>
        <end position="241"/>
    </location>
</feature>
<keyword evidence="1" id="KW-0479">Metal-binding</keyword>
<evidence type="ECO:0000259" key="3">
    <source>
        <dbReference type="Pfam" id="PF00149"/>
    </source>
</evidence>
<proteinExistence type="predicted"/>
<organism evidence="4 5">
    <name type="scientific">Nannocystis bainbridge</name>
    <dbReference type="NCBI Taxonomy" id="2995303"/>
    <lineage>
        <taxon>Bacteria</taxon>
        <taxon>Pseudomonadati</taxon>
        <taxon>Myxococcota</taxon>
        <taxon>Polyangia</taxon>
        <taxon>Nannocystales</taxon>
        <taxon>Nannocystaceae</taxon>
        <taxon>Nannocystis</taxon>
    </lineage>
</organism>
<name>A0ABT5EBI5_9BACT</name>
<dbReference type="EMBL" id="JAQNDL010000005">
    <property type="protein sequence ID" value="MDC0723224.1"/>
    <property type="molecule type" value="Genomic_DNA"/>
</dbReference>
<evidence type="ECO:0000256" key="1">
    <source>
        <dbReference type="ARBA" id="ARBA00022723"/>
    </source>
</evidence>
<keyword evidence="5" id="KW-1185">Reference proteome</keyword>
<sequence length="269" mass="28502">MRIVQIDREPFHALAYLDAAPRGGSQTRELPLLRARVDALPAQLDALLVTSDLQGRAALAEAGGALRLLGEALAEEYATLAALDLVPDPGFTGVVLAGDLYAAPAADRLGATGDVRDVWRALAARFRWVAGVAGNHDLFGKPSEQARFVREPGVHLLDGRQVELDDLGVAGVGGICGRPGKPNRRPPDEFVAAIRRLLPARPHLLVLHEGPDGGPHRFGNPDVRAAVDGRGALVVCGHSHWHDPLVELPGGTQVLNVDARAVLLERADG</sequence>
<evidence type="ECO:0000313" key="5">
    <source>
        <dbReference type="Proteomes" id="UP001221686"/>
    </source>
</evidence>
<dbReference type="Pfam" id="PF00149">
    <property type="entry name" value="Metallophos"/>
    <property type="match status" value="1"/>
</dbReference>
<evidence type="ECO:0000256" key="2">
    <source>
        <dbReference type="ARBA" id="ARBA00022801"/>
    </source>
</evidence>
<dbReference type="SUPFAM" id="SSF56300">
    <property type="entry name" value="Metallo-dependent phosphatases"/>
    <property type="match status" value="1"/>
</dbReference>
<comment type="caution">
    <text evidence="4">The sequence shown here is derived from an EMBL/GenBank/DDBJ whole genome shotgun (WGS) entry which is preliminary data.</text>
</comment>
<dbReference type="PANTHER" id="PTHR31302:SF31">
    <property type="entry name" value="PHOSPHODIESTERASE YAEI"/>
    <property type="match status" value="1"/>
</dbReference>